<dbReference type="RefSeq" id="WP_381454520.1">
    <property type="nucleotide sequence ID" value="NZ_JBHUNO010000001.1"/>
</dbReference>
<proteinExistence type="predicted"/>
<evidence type="ECO:0000313" key="1">
    <source>
        <dbReference type="EMBL" id="SMQ61528.1"/>
    </source>
</evidence>
<protein>
    <recommendedName>
        <fullName evidence="3">DUF4261 domain-containing protein</fullName>
    </recommendedName>
</protein>
<sequence>MQAGISSASLLPAAPASFALIAGNDFSTLPADAEVALRHMGLRPERLDAFGTLGEGPAFRLRLGDLYLTAAPAGEGTVARIDPVHPSTSSLASSLPADWQNGGRCWFFEPAPIGDENEEKPSMRDFFMMASLLIDLFGASHFFWGPARLWSDAKQFRASTAEMLASGMPPVLHLIAFRQHDAGDAEIIRTRGLAHFGGQEMEAARPIGWTVADLVRRLARLSLDIIINGPVRGARRLPGLDPGEWISMAPRGSSEALLVEFGRNP</sequence>
<gene>
    <name evidence="1" type="ORF">SAMN06295984_0579</name>
</gene>
<evidence type="ECO:0000313" key="2">
    <source>
        <dbReference type="Proteomes" id="UP000194469"/>
    </source>
</evidence>
<accession>A0A1Y6EFY4</accession>
<name>A0A1Y6EFY4_9SPHN</name>
<organism evidence="1 2">
    <name type="scientific">Sphingopyxis terrae subsp. ummariensis</name>
    <dbReference type="NCBI Taxonomy" id="429001"/>
    <lineage>
        <taxon>Bacteria</taxon>
        <taxon>Pseudomonadati</taxon>
        <taxon>Pseudomonadota</taxon>
        <taxon>Alphaproteobacteria</taxon>
        <taxon>Sphingomonadales</taxon>
        <taxon>Sphingomonadaceae</taxon>
        <taxon>Sphingopyxis</taxon>
    </lineage>
</organism>
<dbReference type="EMBL" id="FXWL01000001">
    <property type="protein sequence ID" value="SMQ61528.1"/>
    <property type="molecule type" value="Genomic_DNA"/>
</dbReference>
<evidence type="ECO:0008006" key="3">
    <source>
        <dbReference type="Google" id="ProtNLM"/>
    </source>
</evidence>
<dbReference type="Proteomes" id="UP000194469">
    <property type="component" value="Unassembled WGS sequence"/>
</dbReference>
<keyword evidence="2" id="KW-1185">Reference proteome</keyword>
<reference evidence="2" key="1">
    <citation type="submission" date="2017-04" db="EMBL/GenBank/DDBJ databases">
        <authorList>
            <person name="Varghese N."/>
            <person name="Submissions S."/>
        </authorList>
    </citation>
    <scope>NUCLEOTIDE SEQUENCE [LARGE SCALE GENOMIC DNA]</scope>
    <source>
        <strain evidence="2">UI2</strain>
    </source>
</reference>
<dbReference type="AlphaFoldDB" id="A0A1Y6EFY4"/>